<dbReference type="Gene3D" id="3.20.20.70">
    <property type="entry name" value="Aldolase class I"/>
    <property type="match status" value="1"/>
</dbReference>
<dbReference type="STRING" id="329885.A0A4U0UL06"/>
<feature type="region of interest" description="Disordered" evidence="4">
    <location>
        <begin position="162"/>
        <end position="192"/>
    </location>
</feature>
<dbReference type="Pfam" id="PF03060">
    <property type="entry name" value="NMO"/>
    <property type="match status" value="1"/>
</dbReference>
<evidence type="ECO:0000256" key="3">
    <source>
        <dbReference type="ARBA" id="ARBA00023002"/>
    </source>
</evidence>
<dbReference type="GO" id="GO:0018580">
    <property type="term" value="F:nitronate monooxygenase activity"/>
    <property type="evidence" value="ECO:0007669"/>
    <property type="project" value="InterPro"/>
</dbReference>
<dbReference type="Proteomes" id="UP000310066">
    <property type="component" value="Unassembled WGS sequence"/>
</dbReference>
<dbReference type="PANTHER" id="PTHR32332">
    <property type="entry name" value="2-NITROPROPANE DIOXYGENASE"/>
    <property type="match status" value="1"/>
</dbReference>
<evidence type="ECO:0000256" key="4">
    <source>
        <dbReference type="SAM" id="MobiDB-lite"/>
    </source>
</evidence>
<keyword evidence="3" id="KW-0560">Oxidoreductase</keyword>
<gene>
    <name evidence="5" type="ORF">B0A54_13123</name>
</gene>
<dbReference type="AlphaFoldDB" id="A0A4U0UL06"/>
<proteinExistence type="predicted"/>
<keyword evidence="2" id="KW-0288">FMN</keyword>
<comment type="caution">
    <text evidence="5">The sequence shown here is derived from an EMBL/GenBank/DDBJ whole genome shotgun (WGS) entry which is preliminary data.</text>
</comment>
<dbReference type="PANTHER" id="PTHR32332:SF31">
    <property type="entry name" value="2-NITROPROPANE DIOXYGENASE FAMILY, PUTATIVE (AFU_ORTHOLOGUE AFUA_2G09850)-RELATED"/>
    <property type="match status" value="1"/>
</dbReference>
<dbReference type="InterPro" id="IPR013785">
    <property type="entry name" value="Aldolase_TIM"/>
</dbReference>
<evidence type="ECO:0000256" key="2">
    <source>
        <dbReference type="ARBA" id="ARBA00022643"/>
    </source>
</evidence>
<feature type="region of interest" description="Disordered" evidence="4">
    <location>
        <begin position="1"/>
        <end position="23"/>
    </location>
</feature>
<evidence type="ECO:0000313" key="6">
    <source>
        <dbReference type="Proteomes" id="UP000310066"/>
    </source>
</evidence>
<sequence length="566" mass="60717">MTIITEQQPIMTPRTTAPSSEADVTDTTSIYLERLAADYAKLAVREAETRSELAGILQRALQLKWRKTMETSRINDLLERVRQTASRLDSTNVAGPAVGASGDENAGGSTTPDHRPKGVLHKKSLMNDLNQQVTAHNRTIDKLRSALATGLREIEELHVRLDDQQSKSTLPRPKGSKSWKTDSPRSATKSSTTKLCFWKDMTGTIPDSRKDLSSCLTKQLNIQHPIMLAGMGRTSGAPLAAAVTNAGGLGVIGGVGYTNQQLKEMISELKSLLDDPNAPFGVDLLLPQVGAGARKTNIDYTKGDLDTLVETIIAGGAKVFVSAVGVAPKRIVDRLHQAGVLYMNMIGHPKHVHKACAVGTDLICAQGGEAGGHTGDIAFSILIPACADICKRYTSPLTGKPVQLVAAGGVNDGRSLAAALMLGAQAVWIGTRFVTARESGASEYAKKGVIDAGFDSAIKSLVWSGRPLRAMSNPYIADWERNRQAEIKELTDRGVVPLEYEIDRLEKEGKLTDEIMEGAELRPMGVVAGLVNNPNQSAKDIINEIVSEAAELLSSAGRFLGPKFKL</sequence>
<evidence type="ECO:0000313" key="5">
    <source>
        <dbReference type="EMBL" id="TKA35536.1"/>
    </source>
</evidence>
<dbReference type="CDD" id="cd04730">
    <property type="entry name" value="NPD_like"/>
    <property type="match status" value="1"/>
</dbReference>
<keyword evidence="1" id="KW-0285">Flavoprotein</keyword>
<dbReference type="OrthoDB" id="10265891at2759"/>
<organism evidence="5 6">
    <name type="scientific">Friedmanniomyces endolithicus</name>
    <dbReference type="NCBI Taxonomy" id="329885"/>
    <lineage>
        <taxon>Eukaryota</taxon>
        <taxon>Fungi</taxon>
        <taxon>Dikarya</taxon>
        <taxon>Ascomycota</taxon>
        <taxon>Pezizomycotina</taxon>
        <taxon>Dothideomycetes</taxon>
        <taxon>Dothideomycetidae</taxon>
        <taxon>Mycosphaerellales</taxon>
        <taxon>Teratosphaeriaceae</taxon>
        <taxon>Friedmanniomyces</taxon>
    </lineage>
</organism>
<reference evidence="5 6" key="1">
    <citation type="submission" date="2017-03" db="EMBL/GenBank/DDBJ databases">
        <title>Genomes of endolithic fungi from Antarctica.</title>
        <authorList>
            <person name="Coleine C."/>
            <person name="Masonjones S."/>
            <person name="Stajich J.E."/>
        </authorList>
    </citation>
    <scope>NUCLEOTIDE SEQUENCE [LARGE SCALE GENOMIC DNA]</scope>
    <source>
        <strain evidence="5 6">CCFEE 5311</strain>
    </source>
</reference>
<feature type="compositionally biased region" description="Polar residues" evidence="4">
    <location>
        <begin position="1"/>
        <end position="19"/>
    </location>
</feature>
<feature type="region of interest" description="Disordered" evidence="4">
    <location>
        <begin position="87"/>
        <end position="119"/>
    </location>
</feature>
<dbReference type="EMBL" id="NAJP01000068">
    <property type="protein sequence ID" value="TKA35536.1"/>
    <property type="molecule type" value="Genomic_DNA"/>
</dbReference>
<accession>A0A4U0UL06</accession>
<evidence type="ECO:0000256" key="1">
    <source>
        <dbReference type="ARBA" id="ARBA00022630"/>
    </source>
</evidence>
<protein>
    <submittedName>
        <fullName evidence="5">Uncharacterized protein</fullName>
    </submittedName>
</protein>
<dbReference type="InterPro" id="IPR004136">
    <property type="entry name" value="NMO"/>
</dbReference>
<name>A0A4U0UL06_9PEZI</name>
<dbReference type="SUPFAM" id="SSF51412">
    <property type="entry name" value="Inosine monophosphate dehydrogenase (IMPDH)"/>
    <property type="match status" value="1"/>
</dbReference>